<feature type="compositionally biased region" description="Low complexity" evidence="1">
    <location>
        <begin position="312"/>
        <end position="327"/>
    </location>
</feature>
<feature type="region of interest" description="Disordered" evidence="1">
    <location>
        <begin position="203"/>
        <end position="250"/>
    </location>
</feature>
<keyword evidence="3" id="KW-1185">Reference proteome</keyword>
<feature type="region of interest" description="Disordered" evidence="1">
    <location>
        <begin position="86"/>
        <end position="191"/>
    </location>
</feature>
<dbReference type="KEGG" id="pgr:PGTG_02003"/>
<reference evidence="3" key="2">
    <citation type="journal article" date="2011" name="Proc. Natl. Acad. Sci. U.S.A.">
        <title>Obligate biotrophy features unraveled by the genomic analysis of rust fungi.</title>
        <authorList>
            <person name="Duplessis S."/>
            <person name="Cuomo C.A."/>
            <person name="Lin Y.-C."/>
            <person name="Aerts A."/>
            <person name="Tisserant E."/>
            <person name="Veneault-Fourrey C."/>
            <person name="Joly D.L."/>
            <person name="Hacquard S."/>
            <person name="Amselem J."/>
            <person name="Cantarel B.L."/>
            <person name="Chiu R."/>
            <person name="Coutinho P.M."/>
            <person name="Feau N."/>
            <person name="Field M."/>
            <person name="Frey P."/>
            <person name="Gelhaye E."/>
            <person name="Goldberg J."/>
            <person name="Grabherr M.G."/>
            <person name="Kodira C.D."/>
            <person name="Kohler A."/>
            <person name="Kuees U."/>
            <person name="Lindquist E.A."/>
            <person name="Lucas S.M."/>
            <person name="Mago R."/>
            <person name="Mauceli E."/>
            <person name="Morin E."/>
            <person name="Murat C."/>
            <person name="Pangilinan J.L."/>
            <person name="Park R."/>
            <person name="Pearson M."/>
            <person name="Quesneville H."/>
            <person name="Rouhier N."/>
            <person name="Sakthikumar S."/>
            <person name="Salamov A.A."/>
            <person name="Schmutz J."/>
            <person name="Selles B."/>
            <person name="Shapiro H."/>
            <person name="Tanguay P."/>
            <person name="Tuskan G.A."/>
            <person name="Henrissat B."/>
            <person name="Van de Peer Y."/>
            <person name="Rouze P."/>
            <person name="Ellis J.G."/>
            <person name="Dodds P.N."/>
            <person name="Schein J.E."/>
            <person name="Zhong S."/>
            <person name="Hamelin R.C."/>
            <person name="Grigoriev I.V."/>
            <person name="Szabo L.J."/>
            <person name="Martin F."/>
        </authorList>
    </citation>
    <scope>NUCLEOTIDE SEQUENCE [LARGE SCALE GENOMIC DNA]</scope>
    <source>
        <strain evidence="3">CRL 75-36-700-3 / race SCCL</strain>
    </source>
</reference>
<evidence type="ECO:0008006" key="4">
    <source>
        <dbReference type="Google" id="ProtNLM"/>
    </source>
</evidence>
<dbReference type="InParanoid" id="E3JTN5"/>
<feature type="compositionally biased region" description="Basic and acidic residues" evidence="1">
    <location>
        <begin position="1387"/>
        <end position="1401"/>
    </location>
</feature>
<feature type="region of interest" description="Disordered" evidence="1">
    <location>
        <begin position="298"/>
        <end position="375"/>
    </location>
</feature>
<sequence>MAHDTSNVSSPATEPPPSVIQPMFSSSPQHIPTSPASEPRRSVGNVLSGPKDRPGTKAERARKEFTMAERARKEFNKIVCDKVEIMRNQAGAHGPHRKGSSKPKGPPVGAKSGQQVTDWVTVPPKKLPKQIQSLTSAQAPSKASVQSAHRFPTPDDFRRTGRDGAVIDPALSEDENGSAEEQHVNETLTPQAAENVNAVEAALKKKSFKSPGQKATSSGSGKMTPKVVIQKSASRRDQSNGRHIHEGQRFNSKLLAAALARHEEATRGMDSPDNMIPVGNGELMSLDECRAFLDRFPNISPGGGATPTKALSTGSSGKAAQTSSSSTPAVAAMPNIPDVTPHDPNRRGAPKNPKPYLTTDSPSDSTPLHRGMMNRTPSTTSSINNAMLANLATASIDQLKSMRRICSRTKEMLSTSVSEIRAEDLHLLVPGAYGFQDRHLRLMTRYCSQLDEKIAEAENAGISDSIEVIDLTTDDPQDNDPSSSSVLERSKILSRPSEKSASDASPVLAKKIRPSVSTAPPGQYIQPNLPPYSFRDIPDKDLLAGIAPKFPVNRQPSISEFTSQFQPNLSLPYSPIGAGGVHHGSSSKPRAPGVNNSIHGDPGVTDIQLPITQASDKNTVPTPGLSSSPRPGILPTGPTSKSGDVHKAPQPPAPAISSNDPNSRSGVVHKASQQAGTRPVRLDHPKKGKSSTALLATSADGVPPKDSARDSVVDDTSGDPVSKASEKEGRSFKSPTNTKEKSGHIQKAADVSPTGADLDDEAMEAEPEPKKKVRGKGLGKGHGKAKEKAEKTPKKKLADMTPEEKAARQEERKEKAKARKEEKANSVHAIPPQPGNLLAPMWTPKECEEARRAHKKMLIDSRNPQWDFGPELMDLVADMILTFKDDVQADKFYTKSPQFTPEPHMTDAILEVFEGDFPGLIMKSPRLLQVDAGDPFWKKEAVDLSIIKKAHDSKDSVKAASWITLYGMMLRVDHYADYTEDTNTVKLFEAAFRKIHTLTVSSFNEFHRYVVPSEKPVDKSIPSFKQDTALQAGRFVINKIKSLKVGAATSAHHGNARTGNGLMLLQKRIWDTLLCVLMMQQSLFQQDLEHCIQTGTYPNQTMLVSQHMSANKRAQSLYKHGDVKDTKNAKAMKEWGEDRLAAFGSMAIFFLYGAAGWWQFLTDSHHYNQKDVWVLVHLAKGKSDWIYKNGHLIKRRPEDTPWYRIDSFVRWLLVKTNMHVRISDKVDWEAAPKFWAKHVTSQNIARLALQDVLSEVCLDTPLKSFNFNGEPAPDVELDEDVQDSVEMCRVKLTAGWQGLIEGTTDRVDPADGEISVGSSLTEEEDEEEAEEEDEEEAEEEVDDSEEGESEEEGEFRAPRPSGKRVHQKIPSSSSSESGTGPEDEDTDPHRSDSDGGVEERQRRRREHPFIHYTSKVQKS</sequence>
<feature type="compositionally biased region" description="Polar residues" evidence="1">
    <location>
        <begin position="610"/>
        <end position="629"/>
    </location>
</feature>
<dbReference type="PANTHER" id="PTHR48193:SF2">
    <property type="entry name" value="ZINC METALLOPROTEASE ZMPB"/>
    <property type="match status" value="1"/>
</dbReference>
<feature type="compositionally biased region" description="Basic and acidic residues" evidence="1">
    <location>
        <begin position="234"/>
        <end position="248"/>
    </location>
</feature>
<dbReference type="HOGENOM" id="CLU_002667_0_0_1"/>
<feature type="region of interest" description="Disordered" evidence="1">
    <location>
        <begin position="1"/>
        <end position="69"/>
    </location>
</feature>
<dbReference type="OrthoDB" id="10291316at2759"/>
<reference key="1">
    <citation type="submission" date="2007-01" db="EMBL/GenBank/DDBJ databases">
        <title>The Genome Sequence of Puccinia graminis f. sp. tritici Strain CRL 75-36-700-3.</title>
        <authorList>
            <consortium name="The Broad Institute Genome Sequencing Platform"/>
            <person name="Birren B."/>
            <person name="Lander E."/>
            <person name="Galagan J."/>
            <person name="Nusbaum C."/>
            <person name="Devon K."/>
            <person name="Cuomo C."/>
            <person name="Jaffe D."/>
            <person name="Butler J."/>
            <person name="Alvarez P."/>
            <person name="Gnerre S."/>
            <person name="Grabherr M."/>
            <person name="Mauceli E."/>
            <person name="Brockman W."/>
            <person name="Young S."/>
            <person name="LaButti K."/>
            <person name="Sykes S."/>
            <person name="DeCaprio D."/>
            <person name="Crawford M."/>
            <person name="Koehrsen M."/>
            <person name="Engels R."/>
            <person name="Montgomery P."/>
            <person name="Pearson M."/>
            <person name="Howarth C."/>
            <person name="Larson L."/>
            <person name="White J."/>
            <person name="Zeng Q."/>
            <person name="Kodira C."/>
            <person name="Yandava C."/>
            <person name="Alvarado L."/>
            <person name="O'Leary S."/>
            <person name="Szabo L."/>
            <person name="Dean R."/>
            <person name="Schein J."/>
        </authorList>
    </citation>
    <scope>NUCLEOTIDE SEQUENCE</scope>
    <source>
        <strain>CRL 75-36-700-3</strain>
    </source>
</reference>
<dbReference type="RefSeq" id="XP_003319829.2">
    <property type="nucleotide sequence ID" value="XM_003319781.2"/>
</dbReference>
<feature type="compositionally biased region" description="Polar residues" evidence="1">
    <location>
        <begin position="23"/>
        <end position="36"/>
    </location>
</feature>
<feature type="compositionally biased region" description="Basic residues" evidence="1">
    <location>
        <begin position="771"/>
        <end position="783"/>
    </location>
</feature>
<feature type="region of interest" description="Disordered" evidence="1">
    <location>
        <begin position="471"/>
        <end position="531"/>
    </location>
</feature>
<feature type="region of interest" description="Disordered" evidence="1">
    <location>
        <begin position="576"/>
        <end position="840"/>
    </location>
</feature>
<dbReference type="PANTHER" id="PTHR48193">
    <property type="entry name" value="ZINC METALLOPROTEASE ZMPB-RELATED"/>
    <property type="match status" value="1"/>
</dbReference>
<feature type="compositionally biased region" description="Basic and acidic residues" evidence="1">
    <location>
        <begin position="50"/>
        <end position="69"/>
    </location>
</feature>
<proteinExistence type="predicted"/>
<dbReference type="InterPro" id="IPR053094">
    <property type="entry name" value="Zinc_metalloprotease_ZmpB"/>
</dbReference>
<feature type="compositionally biased region" description="Polar residues" evidence="1">
    <location>
        <begin position="656"/>
        <end position="676"/>
    </location>
</feature>
<feature type="compositionally biased region" description="Polar residues" evidence="1">
    <location>
        <begin position="130"/>
        <end position="147"/>
    </location>
</feature>
<evidence type="ECO:0000313" key="3">
    <source>
        <dbReference type="Proteomes" id="UP000008783"/>
    </source>
</evidence>
<evidence type="ECO:0000313" key="2">
    <source>
        <dbReference type="EMBL" id="EFP75410.2"/>
    </source>
</evidence>
<feature type="region of interest" description="Disordered" evidence="1">
    <location>
        <begin position="1302"/>
        <end position="1419"/>
    </location>
</feature>
<dbReference type="Proteomes" id="UP000008783">
    <property type="component" value="Unassembled WGS sequence"/>
</dbReference>
<dbReference type="EMBL" id="DS178263">
    <property type="protein sequence ID" value="EFP75410.2"/>
    <property type="molecule type" value="Genomic_DNA"/>
</dbReference>
<dbReference type="GeneID" id="10542957"/>
<dbReference type="VEuPathDB" id="FungiDB:PGTG_02003"/>
<gene>
    <name evidence="2" type="ORF">PGTG_02003</name>
</gene>
<feature type="compositionally biased region" description="Basic and acidic residues" evidence="1">
    <location>
        <begin position="784"/>
        <end position="825"/>
    </location>
</feature>
<evidence type="ECO:0000256" key="1">
    <source>
        <dbReference type="SAM" id="MobiDB-lite"/>
    </source>
</evidence>
<feature type="compositionally biased region" description="Acidic residues" evidence="1">
    <location>
        <begin position="757"/>
        <end position="766"/>
    </location>
</feature>
<accession>E3JTN5</accession>
<feature type="compositionally biased region" description="Acidic residues" evidence="1">
    <location>
        <begin position="1321"/>
        <end position="1353"/>
    </location>
</feature>
<dbReference type="STRING" id="418459.E3JTN5"/>
<feature type="compositionally biased region" description="Polar residues" evidence="1">
    <location>
        <begin position="584"/>
        <end position="598"/>
    </location>
</feature>
<feature type="compositionally biased region" description="Polar residues" evidence="1">
    <location>
        <begin position="1"/>
        <end position="12"/>
    </location>
</feature>
<feature type="compositionally biased region" description="Basic and acidic residues" evidence="1">
    <location>
        <begin position="152"/>
        <end position="162"/>
    </location>
</feature>
<organism evidence="2 3">
    <name type="scientific">Puccinia graminis f. sp. tritici (strain CRL 75-36-700-3 / race SCCL)</name>
    <name type="common">Black stem rust fungus</name>
    <dbReference type="NCBI Taxonomy" id="418459"/>
    <lineage>
        <taxon>Eukaryota</taxon>
        <taxon>Fungi</taxon>
        <taxon>Dikarya</taxon>
        <taxon>Basidiomycota</taxon>
        <taxon>Pucciniomycotina</taxon>
        <taxon>Pucciniomycetes</taxon>
        <taxon>Pucciniales</taxon>
        <taxon>Pucciniaceae</taxon>
        <taxon>Puccinia</taxon>
    </lineage>
</organism>
<protein>
    <recommendedName>
        <fullName evidence="4">Golgi to ER traffic-protein</fullName>
    </recommendedName>
</protein>
<name>E3JTN5_PUCGT</name>
<feature type="compositionally biased region" description="Basic and acidic residues" evidence="1">
    <location>
        <begin position="488"/>
        <end position="501"/>
    </location>
</feature>